<name>W8P9D6_ENCIT</name>
<accession>W8P9D6</accession>
<dbReference type="Proteomes" id="UP000002313">
    <property type="component" value="Chromosome IX"/>
</dbReference>
<dbReference type="GeneID" id="20314087"/>
<sequence length="60" mass="7218">MSLSLHERKERILKRLEFTLENTHSIICDINTRLEKIVDNSKVLERVVDAYEIWSRKNSF</sequence>
<dbReference type="OrthoDB" id="2190781at2759"/>
<protein>
    <submittedName>
        <fullName evidence="1">Uncharacterized protein</fullName>
    </submittedName>
</protein>
<evidence type="ECO:0000313" key="1">
    <source>
        <dbReference type="EMBL" id="AHL30152.1"/>
    </source>
</evidence>
<proteinExistence type="predicted"/>
<dbReference type="VEuPathDB" id="MicrosporidiaDB:Eint_091525"/>
<reference evidence="1 2" key="2">
    <citation type="journal article" date="2012" name="Proc. Natl. Acad. Sci. U.S.A.">
        <title>Gain and loss of multiple functionally related, horizontally transferred genes in the reduced genomes of two microsporidian parasites.</title>
        <authorList>
            <person name="Pombert J.-F."/>
            <person name="Selman M."/>
            <person name="Burki F."/>
            <person name="Bardell F.T."/>
            <person name="Farinelli L."/>
            <person name="Solter L.F."/>
            <person name="Whitman D.W."/>
            <person name="Weiss L.M."/>
            <person name="Corradi N."/>
            <person name="Keeling P.J."/>
        </authorList>
    </citation>
    <scope>NUCLEOTIDE SEQUENCE [LARGE SCALE GENOMIC DNA]</scope>
    <source>
        <strain evidence="1 2">ATCC 50506</strain>
    </source>
</reference>
<dbReference type="EMBL" id="CP001950">
    <property type="protein sequence ID" value="AHL30152.1"/>
    <property type="molecule type" value="Genomic_DNA"/>
</dbReference>
<dbReference type="AlphaFoldDB" id="W8P9D6"/>
<gene>
    <name evidence="1" type="ORF">Eint_091525</name>
</gene>
<dbReference type="KEGG" id="ein:Eint_091525"/>
<evidence type="ECO:0000313" key="2">
    <source>
        <dbReference type="Proteomes" id="UP000002313"/>
    </source>
</evidence>
<organism evidence="1 2">
    <name type="scientific">Encephalitozoon intestinalis (strain ATCC 50506)</name>
    <name type="common">Microsporidian parasite</name>
    <name type="synonym">Septata intestinalis</name>
    <dbReference type="NCBI Taxonomy" id="876142"/>
    <lineage>
        <taxon>Eukaryota</taxon>
        <taxon>Fungi</taxon>
        <taxon>Fungi incertae sedis</taxon>
        <taxon>Microsporidia</taxon>
        <taxon>Unikaryonidae</taxon>
        <taxon>Encephalitozoon</taxon>
    </lineage>
</organism>
<keyword evidence="2" id="KW-1185">Reference proteome</keyword>
<dbReference type="RefSeq" id="XP_009161897.1">
    <property type="nucleotide sequence ID" value="XM_009163633.1"/>
</dbReference>
<dbReference type="HOGENOM" id="CLU_208698_0_0_1"/>
<reference evidence="1 2" key="1">
    <citation type="journal article" date="2010" name="Nat. Commun.">
        <title>The complete sequence of the smallest known nuclear genome from the microsporidian Encephalitozoon intestinalis.</title>
        <authorList>
            <person name="Corradi N."/>
            <person name="Pombert J.-F."/>
            <person name="Farinelli L."/>
            <person name="Didier E.S."/>
            <person name="Keeling P.J."/>
        </authorList>
    </citation>
    <scope>NUCLEOTIDE SEQUENCE [LARGE SCALE GENOMIC DNA]</scope>
    <source>
        <strain evidence="1 2">ATCC 50506</strain>
    </source>
</reference>